<name>A0ABV9YY70_9HYPH</name>
<evidence type="ECO:0000313" key="3">
    <source>
        <dbReference type="Proteomes" id="UP001595796"/>
    </source>
</evidence>
<sequence length="474" mass="48490">MSETTSNLRFPLLAASQAQKHVTVNEALSRLDNIVQLSVLDRTRTAPPPDPEEGERHIVGPGATGGWAGKDGRVAAFQNGGWVFIEPGTGWIAWDAEAEEVVAFSGGIWQVAGGTFQDVPRFGLGTMADETNPFSAKLNSALWTALEAGAGGTGDLRYVMNKEGAGDVLSILLQSAYGGRAELGLIGDEDFVLKVSADGATWHEALRIDRATGRPRFPQGGVREQLSANRTYHVRADGSDANDGLANTAGGAFATVQKAYDVIAGTLDLAGFTTTIEIGAGTFSGLTIAKGWTGGGSVVLDGAGATTVLSGIGHLVQWTAPLPGDLRIKDLKLTTVTSGDCLRGDAPGRVVWEAVEFSACAGRHVAMIAPGARAECAANYTISGGAVNHWVAEAGAAIQAVGRTIALTGTPAFTTFSAVAAGGSLLVSGDTFSGSATGTRYSASTCGTIRTNGGGANYLPGNAVGAVSTSGQYV</sequence>
<evidence type="ECO:0000313" key="2">
    <source>
        <dbReference type="EMBL" id="MFC5067808.1"/>
    </source>
</evidence>
<dbReference type="InterPro" id="IPR021251">
    <property type="entry name" value="DUF2793"/>
</dbReference>
<comment type="caution">
    <text evidence="2">The sequence shown here is derived from an EMBL/GenBank/DDBJ whole genome shotgun (WGS) entry which is preliminary data.</text>
</comment>
<dbReference type="Gene3D" id="2.160.20.10">
    <property type="entry name" value="Single-stranded right-handed beta-helix, Pectin lyase-like"/>
    <property type="match status" value="1"/>
</dbReference>
<dbReference type="EMBL" id="JBHSJF010000006">
    <property type="protein sequence ID" value="MFC5067808.1"/>
    <property type="molecule type" value="Genomic_DNA"/>
</dbReference>
<accession>A0ABV9YY70</accession>
<dbReference type="Pfam" id="PF10983">
    <property type="entry name" value="DUF2793"/>
    <property type="match status" value="1"/>
</dbReference>
<dbReference type="InterPro" id="IPR011050">
    <property type="entry name" value="Pectin_lyase_fold/virulence"/>
</dbReference>
<gene>
    <name evidence="2" type="ORF">ACFPFW_07230</name>
</gene>
<organism evidence="2 3">
    <name type="scientific">Flaviflagellibacter deserti</name>
    <dbReference type="NCBI Taxonomy" id="2267266"/>
    <lineage>
        <taxon>Bacteria</taxon>
        <taxon>Pseudomonadati</taxon>
        <taxon>Pseudomonadota</taxon>
        <taxon>Alphaproteobacteria</taxon>
        <taxon>Hyphomicrobiales</taxon>
        <taxon>Flaviflagellibacter</taxon>
    </lineage>
</organism>
<proteinExistence type="predicted"/>
<dbReference type="RefSeq" id="WP_114956619.1">
    <property type="nucleotide sequence ID" value="NZ_JBHSJF010000006.1"/>
</dbReference>
<reference evidence="3" key="1">
    <citation type="journal article" date="2019" name="Int. J. Syst. Evol. Microbiol.">
        <title>The Global Catalogue of Microorganisms (GCM) 10K type strain sequencing project: providing services to taxonomists for standard genome sequencing and annotation.</title>
        <authorList>
            <consortium name="The Broad Institute Genomics Platform"/>
            <consortium name="The Broad Institute Genome Sequencing Center for Infectious Disease"/>
            <person name="Wu L."/>
            <person name="Ma J."/>
        </authorList>
    </citation>
    <scope>NUCLEOTIDE SEQUENCE [LARGE SCALE GENOMIC DNA]</scope>
    <source>
        <strain evidence="3">CGMCC 1.16444</strain>
    </source>
</reference>
<dbReference type="SUPFAM" id="SSF51126">
    <property type="entry name" value="Pectin lyase-like"/>
    <property type="match status" value="1"/>
</dbReference>
<evidence type="ECO:0000256" key="1">
    <source>
        <dbReference type="SAM" id="MobiDB-lite"/>
    </source>
</evidence>
<protein>
    <submittedName>
        <fullName evidence="2">DUF2793 domain-containing protein</fullName>
    </submittedName>
</protein>
<feature type="region of interest" description="Disordered" evidence="1">
    <location>
        <begin position="43"/>
        <end position="65"/>
    </location>
</feature>
<dbReference type="InterPro" id="IPR012334">
    <property type="entry name" value="Pectin_lyas_fold"/>
</dbReference>
<keyword evidence="3" id="KW-1185">Reference proteome</keyword>
<dbReference type="Proteomes" id="UP001595796">
    <property type="component" value="Unassembled WGS sequence"/>
</dbReference>